<dbReference type="Pfam" id="PF00881">
    <property type="entry name" value="Nitroreductase"/>
    <property type="match status" value="2"/>
</dbReference>
<comment type="caution">
    <text evidence="2">The sequence shown here is derived from an EMBL/GenBank/DDBJ whole genome shotgun (WGS) entry which is preliminary data.</text>
</comment>
<dbReference type="InterPro" id="IPR000415">
    <property type="entry name" value="Nitroreductase-like"/>
</dbReference>
<dbReference type="Gene3D" id="3.40.109.10">
    <property type="entry name" value="NADH Oxidase"/>
    <property type="match status" value="1"/>
</dbReference>
<dbReference type="GO" id="GO:0016491">
    <property type="term" value="F:oxidoreductase activity"/>
    <property type="evidence" value="ECO:0007669"/>
    <property type="project" value="InterPro"/>
</dbReference>
<dbReference type="InterPro" id="IPR029479">
    <property type="entry name" value="Nitroreductase"/>
</dbReference>
<feature type="domain" description="Nitroreductase" evidence="1">
    <location>
        <begin position="8"/>
        <end position="63"/>
    </location>
</feature>
<dbReference type="EMBL" id="PNIO01000015">
    <property type="protein sequence ID" value="PMP72079.1"/>
    <property type="molecule type" value="Genomic_DNA"/>
</dbReference>
<dbReference type="AlphaFoldDB" id="A0A2J6WPA3"/>
<dbReference type="SUPFAM" id="SSF55469">
    <property type="entry name" value="FMN-dependent nitroreductase-like"/>
    <property type="match status" value="1"/>
</dbReference>
<dbReference type="InterPro" id="IPR050627">
    <property type="entry name" value="Nitroreductase/BluB"/>
</dbReference>
<dbReference type="Proteomes" id="UP000242288">
    <property type="component" value="Unassembled WGS sequence"/>
</dbReference>
<name>A0A2J6WPA3_9BACT</name>
<protein>
    <recommendedName>
        <fullName evidence="1">Nitroreductase domain-containing protein</fullName>
    </recommendedName>
</protein>
<dbReference type="PANTHER" id="PTHR23026">
    <property type="entry name" value="NADPH NITROREDUCTASE"/>
    <property type="match status" value="1"/>
</dbReference>
<organism evidence="2 3">
    <name type="scientific">Thermodesulfovibrio aggregans</name>
    <dbReference type="NCBI Taxonomy" id="86166"/>
    <lineage>
        <taxon>Bacteria</taxon>
        <taxon>Pseudomonadati</taxon>
        <taxon>Nitrospirota</taxon>
        <taxon>Thermodesulfovibrionia</taxon>
        <taxon>Thermodesulfovibrionales</taxon>
        <taxon>Thermodesulfovibrionaceae</taxon>
        <taxon>Thermodesulfovibrio</taxon>
    </lineage>
</organism>
<evidence type="ECO:0000313" key="3">
    <source>
        <dbReference type="Proteomes" id="UP000242288"/>
    </source>
</evidence>
<reference evidence="2 3" key="1">
    <citation type="submission" date="2018-01" db="EMBL/GenBank/DDBJ databases">
        <title>Metagenomic assembled genomes from two thermal pools in the Uzon Caldera, Kamchatka, Russia.</title>
        <authorList>
            <person name="Wilkins L."/>
            <person name="Ettinger C."/>
        </authorList>
    </citation>
    <scope>NUCLEOTIDE SEQUENCE [LARGE SCALE GENOMIC DNA]</scope>
    <source>
        <strain evidence="2">ZAV-04</strain>
    </source>
</reference>
<feature type="domain" description="Nitroreductase" evidence="1">
    <location>
        <begin position="68"/>
        <end position="148"/>
    </location>
</feature>
<accession>A0A2J6WPA3</accession>
<proteinExistence type="predicted"/>
<evidence type="ECO:0000313" key="2">
    <source>
        <dbReference type="EMBL" id="PMP72079.1"/>
    </source>
</evidence>
<dbReference type="PANTHER" id="PTHR23026:SF123">
    <property type="entry name" value="NAD(P)H NITROREDUCTASE RV3131-RELATED"/>
    <property type="match status" value="1"/>
</dbReference>
<dbReference type="CDD" id="cd02151">
    <property type="entry name" value="nitroreductase"/>
    <property type="match status" value="1"/>
</dbReference>
<evidence type="ECO:0000259" key="1">
    <source>
        <dbReference type="Pfam" id="PF00881"/>
    </source>
</evidence>
<sequence length="169" mass="19172">MNDIFEIIKSRRSIRKYKSDAPPEELIKKCIEAALYAPSARNSQPWYFIIVKDRETIQKLSKAQPFTKFIEGAPYVIVALADEKKSNHWLEDLGCAIMALLLEAHSLGLGACWGAIYNPENRERENYVRGILNIPENLRIISCIGIGYPDDTPQPKKVKSLDEAIIKIV</sequence>
<gene>
    <name evidence="2" type="ORF">C0186_02200</name>
</gene>